<dbReference type="AlphaFoldDB" id="A0A8H6IDD1"/>
<dbReference type="EMBL" id="JACGCI010000005">
    <property type="protein sequence ID" value="KAF6763481.1"/>
    <property type="molecule type" value="Genomic_DNA"/>
</dbReference>
<proteinExistence type="predicted"/>
<comment type="caution">
    <text evidence="1">The sequence shown here is derived from an EMBL/GenBank/DDBJ whole genome shotgun (WGS) entry which is preliminary data.</text>
</comment>
<evidence type="ECO:0000313" key="2">
    <source>
        <dbReference type="Proteomes" id="UP000521943"/>
    </source>
</evidence>
<dbReference type="Proteomes" id="UP000521943">
    <property type="component" value="Unassembled WGS sequence"/>
</dbReference>
<organism evidence="1 2">
    <name type="scientific">Ephemerocybe angulata</name>
    <dbReference type="NCBI Taxonomy" id="980116"/>
    <lineage>
        <taxon>Eukaryota</taxon>
        <taxon>Fungi</taxon>
        <taxon>Dikarya</taxon>
        <taxon>Basidiomycota</taxon>
        <taxon>Agaricomycotina</taxon>
        <taxon>Agaricomycetes</taxon>
        <taxon>Agaricomycetidae</taxon>
        <taxon>Agaricales</taxon>
        <taxon>Agaricineae</taxon>
        <taxon>Psathyrellaceae</taxon>
        <taxon>Ephemerocybe</taxon>
    </lineage>
</organism>
<gene>
    <name evidence="1" type="ORF">DFP72DRAFT_476998</name>
</gene>
<evidence type="ECO:0000313" key="1">
    <source>
        <dbReference type="EMBL" id="KAF6763481.1"/>
    </source>
</evidence>
<protein>
    <submittedName>
        <fullName evidence="1">Uncharacterized protein</fullName>
    </submittedName>
</protein>
<name>A0A8H6IDD1_9AGAR</name>
<sequence length="92" mass="8826">MPNTRAVVALASLHTVPAQMAHTSTGVTGALLLAPAERPEARAAGAAGTTRLGARTRDVAGLAALVARAARAAVECAGGGGGDPLVGAFAGL</sequence>
<keyword evidence="2" id="KW-1185">Reference proteome</keyword>
<accession>A0A8H6IDD1</accession>
<reference evidence="1 2" key="1">
    <citation type="submission" date="2020-07" db="EMBL/GenBank/DDBJ databases">
        <title>Comparative genomics of pyrophilous fungi reveals a link between fire events and developmental genes.</title>
        <authorList>
            <consortium name="DOE Joint Genome Institute"/>
            <person name="Steindorff A.S."/>
            <person name="Carver A."/>
            <person name="Calhoun S."/>
            <person name="Stillman K."/>
            <person name="Liu H."/>
            <person name="Lipzen A."/>
            <person name="Pangilinan J."/>
            <person name="Labutti K."/>
            <person name="Bruns T.D."/>
            <person name="Grigoriev I.V."/>
        </authorList>
    </citation>
    <scope>NUCLEOTIDE SEQUENCE [LARGE SCALE GENOMIC DNA]</scope>
    <source>
        <strain evidence="1 2">CBS 144469</strain>
    </source>
</reference>